<dbReference type="EMBL" id="CP082275">
    <property type="protein sequence ID" value="USH03710.1"/>
    <property type="molecule type" value="Genomic_DNA"/>
</dbReference>
<protein>
    <recommendedName>
        <fullName evidence="4">Terminase</fullName>
    </recommendedName>
</protein>
<reference evidence="2" key="1">
    <citation type="submission" date="2021-08" db="EMBL/GenBank/DDBJ databases">
        <authorList>
            <person name="Sakaguchi M."/>
            <person name="Kikuchi T."/>
            <person name="Urbanczyk H."/>
        </authorList>
    </citation>
    <scope>NUCLEOTIDE SEQUENCE</scope>
    <source>
        <strain evidence="2">020920N</strain>
    </source>
</reference>
<keyword evidence="3" id="KW-1185">Reference proteome</keyword>
<proteinExistence type="predicted"/>
<sequence length="249" mass="28346">MAKDWKKLQAQFQHDHEKYGTGAREWCEAKGLNYQSARRYIKVRSTPPIDSAQKKSAQKRNAQRRAAQEKLQKTQVIIIDESQREKAERGEDVKGEPLRKGGIYARYFPTEKQVMFDAAFTATLDDELALTRARLQNSIEYLGKIHEDITKAEDLEQRVALYESFTRLNGQLDTLTARIESLTRTMSSLGIDEVSHEKIVADTQRIRNASRKLALEADNLSKEGKGDETPLGRMLDELRRMGSGGLMNS</sequence>
<evidence type="ECO:0008006" key="4">
    <source>
        <dbReference type="Google" id="ProtNLM"/>
    </source>
</evidence>
<feature type="region of interest" description="Disordered" evidence="1">
    <location>
        <begin position="45"/>
        <end position="70"/>
    </location>
</feature>
<evidence type="ECO:0000313" key="2">
    <source>
        <dbReference type="EMBL" id="USH03710.1"/>
    </source>
</evidence>
<organism evidence="2 3">
    <name type="scientific">Grimontia kaedaensis</name>
    <dbReference type="NCBI Taxonomy" id="2872157"/>
    <lineage>
        <taxon>Bacteria</taxon>
        <taxon>Pseudomonadati</taxon>
        <taxon>Pseudomonadota</taxon>
        <taxon>Gammaproteobacteria</taxon>
        <taxon>Vibrionales</taxon>
        <taxon>Vibrionaceae</taxon>
        <taxon>Grimontia</taxon>
    </lineage>
</organism>
<dbReference type="RefSeq" id="WP_251878951.1">
    <property type="nucleotide sequence ID" value="NZ_CP082275.1"/>
</dbReference>
<accession>A0ABY4WXK1</accession>
<evidence type="ECO:0000256" key="1">
    <source>
        <dbReference type="SAM" id="MobiDB-lite"/>
    </source>
</evidence>
<dbReference type="Proteomes" id="UP001056255">
    <property type="component" value="Chromosome I"/>
</dbReference>
<evidence type="ECO:0000313" key="3">
    <source>
        <dbReference type="Proteomes" id="UP001056255"/>
    </source>
</evidence>
<gene>
    <name evidence="2" type="ORF">K6Q96_06875</name>
</gene>
<name>A0ABY4WXK1_9GAMM</name>